<feature type="domain" description="DUF2264" evidence="2">
    <location>
        <begin position="11"/>
        <end position="358"/>
    </location>
</feature>
<evidence type="ECO:0000313" key="5">
    <source>
        <dbReference type="Proteomes" id="UP000077266"/>
    </source>
</evidence>
<protein>
    <submittedName>
        <fullName evidence="4">Uncharacterized protein</fullName>
    </submittedName>
</protein>
<feature type="region of interest" description="Disordered" evidence="1">
    <location>
        <begin position="160"/>
        <end position="248"/>
    </location>
</feature>
<accession>A0A165MPM5</accession>
<proteinExistence type="predicted"/>
<dbReference type="PIRSF" id="PIRSF014753">
    <property type="entry name" value="UCP014753"/>
    <property type="match status" value="1"/>
</dbReference>
<organism evidence="4 5">
    <name type="scientific">Exidia glandulosa HHB12029</name>
    <dbReference type="NCBI Taxonomy" id="1314781"/>
    <lineage>
        <taxon>Eukaryota</taxon>
        <taxon>Fungi</taxon>
        <taxon>Dikarya</taxon>
        <taxon>Basidiomycota</taxon>
        <taxon>Agaricomycotina</taxon>
        <taxon>Agaricomycetes</taxon>
        <taxon>Auriculariales</taxon>
        <taxon>Exidiaceae</taxon>
        <taxon>Exidia</taxon>
    </lineage>
</organism>
<feature type="domain" description="DUF2264" evidence="3">
    <location>
        <begin position="365"/>
        <end position="629"/>
    </location>
</feature>
<dbReference type="InParanoid" id="A0A165MPM5"/>
<dbReference type="InterPro" id="IPR016624">
    <property type="entry name" value="UCP014753"/>
</dbReference>
<feature type="compositionally biased region" description="Basic and acidic residues" evidence="1">
    <location>
        <begin position="191"/>
        <end position="201"/>
    </location>
</feature>
<sequence length="634" mass="69735">MPFTIQNELKTRDDLAKFLRSLLDPLAQHTSPGGALLTLGATGTHYDERAAQLEGFSRPLWGLGSLLAGGGTYDGVERWVRGFASGSNPDSEEFWGPMRDKDQRMVECSAIGFTLTIAREAIWDPLSDEAKANLEAWLGGMMAKSMPDTNWLWFRHVANNRRPPRGAKNHDEAPRTKKHHHRHDYYNTDDGSPHDPHDRQQQDYYSSSATNHAHQLEEKKAAKNDHQQPKKNNKHPAPRAPHDAQHYDDQQRRAIPFGRSSTYRFAQASFWGALAYADVELPAPLTWGAVKGYLLRNLRWWLTQPFLSGDGIVTIGFGYPNHNMTENYNSPGSPYWCCKAFLPLALPADHPFWTSAEEGIPAALPETVALPHPLHIITRAGGHTFLLSSGQMCAYPLRHSAAKYGKLAYSAPFGFCMPVGIGGIEELGGDSTLALSDDEGETYRVRRVVRGAEIQVLESSGVPVLHSFWDAWADTEVETWLVPPTAGSLWHVRVHRVKAGRTLRAAEGAFALHGQGRDHRALPATDPTQGDGAVGEKGFSLAASGAGAVGIVDLLQETRNGVAVRVDANSNLMVPRAVLPTIIGEITAGTEVWYATAVFAVPAQAGKYGAPETWVKAWQTKPEIPQEILQIIKQ</sequence>
<dbReference type="PANTHER" id="PTHR35339:SF4">
    <property type="entry name" value="LINALOOL DEHYDRATASE_ISOMERASE DOMAIN-CONTAINING PROTEIN"/>
    <property type="match status" value="1"/>
</dbReference>
<dbReference type="PANTHER" id="PTHR35339">
    <property type="entry name" value="LINALOOL DEHYDRATASE_ISOMERASE DOMAIN-CONTAINING PROTEIN"/>
    <property type="match status" value="1"/>
</dbReference>
<reference evidence="4 5" key="1">
    <citation type="journal article" date="2016" name="Mol. Biol. Evol.">
        <title>Comparative Genomics of Early-Diverging Mushroom-Forming Fungi Provides Insights into the Origins of Lignocellulose Decay Capabilities.</title>
        <authorList>
            <person name="Nagy L.G."/>
            <person name="Riley R."/>
            <person name="Tritt A."/>
            <person name="Adam C."/>
            <person name="Daum C."/>
            <person name="Floudas D."/>
            <person name="Sun H."/>
            <person name="Yadav J.S."/>
            <person name="Pangilinan J."/>
            <person name="Larsson K.H."/>
            <person name="Matsuura K."/>
            <person name="Barry K."/>
            <person name="Labutti K."/>
            <person name="Kuo R."/>
            <person name="Ohm R.A."/>
            <person name="Bhattacharya S.S."/>
            <person name="Shirouzu T."/>
            <person name="Yoshinaga Y."/>
            <person name="Martin F.M."/>
            <person name="Grigoriev I.V."/>
            <person name="Hibbett D.S."/>
        </authorList>
    </citation>
    <scope>NUCLEOTIDE SEQUENCE [LARGE SCALE GENOMIC DNA]</scope>
    <source>
        <strain evidence="4 5">HHB12029</strain>
    </source>
</reference>
<dbReference type="Proteomes" id="UP000077266">
    <property type="component" value="Unassembled WGS sequence"/>
</dbReference>
<gene>
    <name evidence="4" type="ORF">EXIGLDRAFT_746032</name>
</gene>
<evidence type="ECO:0000256" key="1">
    <source>
        <dbReference type="SAM" id="MobiDB-lite"/>
    </source>
</evidence>
<dbReference type="Pfam" id="PF10022">
    <property type="entry name" value="DUF2264"/>
    <property type="match status" value="1"/>
</dbReference>
<dbReference type="InterPro" id="IPR049349">
    <property type="entry name" value="DUF2264_N"/>
</dbReference>
<name>A0A165MPM5_EXIGL</name>
<evidence type="ECO:0000313" key="4">
    <source>
        <dbReference type="EMBL" id="KZV99574.1"/>
    </source>
</evidence>
<keyword evidence="5" id="KW-1185">Reference proteome</keyword>
<dbReference type="EMBL" id="KV425908">
    <property type="protein sequence ID" value="KZV99574.1"/>
    <property type="molecule type" value="Genomic_DNA"/>
</dbReference>
<feature type="compositionally biased region" description="Polar residues" evidence="1">
    <location>
        <begin position="202"/>
        <end position="213"/>
    </location>
</feature>
<dbReference type="InterPro" id="IPR049237">
    <property type="entry name" value="DUF2264_C"/>
</dbReference>
<dbReference type="AlphaFoldDB" id="A0A165MPM5"/>
<dbReference type="Pfam" id="PF20938">
    <property type="entry name" value="DUF2264_C"/>
    <property type="match status" value="1"/>
</dbReference>
<evidence type="ECO:0000259" key="2">
    <source>
        <dbReference type="Pfam" id="PF10022"/>
    </source>
</evidence>
<dbReference type="OrthoDB" id="5150166at2759"/>
<dbReference type="STRING" id="1314781.A0A165MPM5"/>
<evidence type="ECO:0000259" key="3">
    <source>
        <dbReference type="Pfam" id="PF20938"/>
    </source>
</evidence>
<feature type="compositionally biased region" description="Basic and acidic residues" evidence="1">
    <location>
        <begin position="214"/>
        <end position="228"/>
    </location>
</feature>